<proteinExistence type="predicted"/>
<organism evidence="3 4">
    <name type="scientific">Sporisorium graminicola</name>
    <dbReference type="NCBI Taxonomy" id="280036"/>
    <lineage>
        <taxon>Eukaryota</taxon>
        <taxon>Fungi</taxon>
        <taxon>Dikarya</taxon>
        <taxon>Basidiomycota</taxon>
        <taxon>Ustilaginomycotina</taxon>
        <taxon>Ustilaginomycetes</taxon>
        <taxon>Ustilaginales</taxon>
        <taxon>Ustilaginaceae</taxon>
        <taxon>Sporisorium</taxon>
    </lineage>
</organism>
<dbReference type="InterPro" id="IPR007306">
    <property type="entry name" value="Rit1"/>
</dbReference>
<dbReference type="GO" id="GO:0005737">
    <property type="term" value="C:cytoplasm"/>
    <property type="evidence" value="ECO:0007669"/>
    <property type="project" value="TreeGrafter"/>
</dbReference>
<sequence>MHCHKHASMTLNELLEGSSIPISSSPRQDWSHSDHIKRESRHIYNKLHSISHDSTFIHRIHSLFPSLLLTSNLRCGAWYTLPTITSAVSYFKSTDGHTHQWSFSLKRSNLHLVPSIVEASGAIVVDSTRRGKSMPDALSKTIPVWCAVLNEASRRKYSCPEESDGFALETPRWMIPPTEHDQIESRIEGFVNSLLDSDLEVPKLEKPLKPVFVTPQTHLDTLEADSLGSGQNPFTPILLVSASRFVSDSEGLGNNVSVDTKQSTADYIYVQGAGDDHENWARGLTPDVFWKHHHKLLASDKDQLEALVDSIVSQEAASDAGKNGHWFTPLRQLDSAQDAAEGGHIASTNAGGSDTEVGVTGVFIGSRAADHAFSSQNDEEYDLIIHFTGLSSPATGASTDLTESLSSLRLSSDSKPTSKLMTLHLSPNKKGLSAIRTVFPPAIERAHKTLASIPPSLTSRRKVLVCCQDGKDLSGSLVVAILASCFTDQRILILDEQLHADQKAQISKDTTKRRLQWLVSADPRAAPSRAFLLRVNELLISPRHRPSDNT</sequence>
<dbReference type="Proteomes" id="UP000306050">
    <property type="component" value="Chromosome SGRAM_22"/>
</dbReference>
<dbReference type="Pfam" id="PF04179">
    <property type="entry name" value="Init_tRNA_PT"/>
    <property type="match status" value="1"/>
</dbReference>
<dbReference type="PANTHER" id="PTHR31811">
    <property type="entry name" value="TRNA A64-2'-O-RIBOSYLPHOSPHATE TRANSFERASE"/>
    <property type="match status" value="1"/>
</dbReference>
<keyword evidence="4" id="KW-1185">Reference proteome</keyword>
<gene>
    <name evidence="3" type="ORF">EX895_003821</name>
</gene>
<dbReference type="InterPro" id="IPR033449">
    <property type="entry name" value="Rit1_N"/>
</dbReference>
<dbReference type="OrthoDB" id="45256at2759"/>
<dbReference type="AlphaFoldDB" id="A0A4U7KRQ0"/>
<evidence type="ECO:0000259" key="1">
    <source>
        <dbReference type="Pfam" id="PF04179"/>
    </source>
</evidence>
<dbReference type="Pfam" id="PF17184">
    <property type="entry name" value="Rit1_C"/>
    <property type="match status" value="1"/>
</dbReference>
<protein>
    <recommendedName>
        <fullName evidence="5">Initiator tRNA phosphoribosyl transferase</fullName>
    </recommendedName>
</protein>
<dbReference type="PIRSF" id="PIRSF007747">
    <property type="entry name" value="Ribosyl_Ptfrase"/>
    <property type="match status" value="1"/>
</dbReference>
<reference evidence="3 4" key="1">
    <citation type="submission" date="2019-05" db="EMBL/GenBank/DDBJ databases">
        <title>Sporisorium graminicola CBS 10092 draft sequencing and annotation.</title>
        <authorList>
            <person name="Solano-Gonzalez S."/>
            <person name="Caddick M.X."/>
            <person name="Darby A."/>
        </authorList>
    </citation>
    <scope>NUCLEOTIDE SEQUENCE [LARGE SCALE GENOMIC DNA]</scope>
    <source>
        <strain evidence="3 4">CBS 10092</strain>
    </source>
</reference>
<accession>A0A4U7KRQ0</accession>
<comment type="caution">
    <text evidence="3">The sequence shown here is derived from an EMBL/GenBank/DDBJ whole genome shotgun (WGS) entry which is preliminary data.</text>
</comment>
<dbReference type="GO" id="GO:0019988">
    <property type="term" value="P:charged-tRNA amino acid modification"/>
    <property type="evidence" value="ECO:0007669"/>
    <property type="project" value="InterPro"/>
</dbReference>
<feature type="domain" description="Rit1 N-terminal" evidence="2">
    <location>
        <begin position="36"/>
        <end position="312"/>
    </location>
</feature>
<dbReference type="PANTHER" id="PTHR31811:SF0">
    <property type="entry name" value="TRNA A64-2'-O-RIBOSYLPHOSPHATE TRANSFERASE"/>
    <property type="match status" value="1"/>
</dbReference>
<dbReference type="InterPro" id="IPR033421">
    <property type="entry name" value="Rit1_DUSP-like"/>
</dbReference>
<dbReference type="GO" id="GO:0043399">
    <property type="term" value="F:tRNA adenosine(64)-2'-O-ribosylphosphate transferase activity"/>
    <property type="evidence" value="ECO:0007669"/>
    <property type="project" value="InterPro"/>
</dbReference>
<evidence type="ECO:0000313" key="3">
    <source>
        <dbReference type="EMBL" id="TKY87144.1"/>
    </source>
</evidence>
<dbReference type="GeneID" id="40726716"/>
<dbReference type="KEGG" id="sgra:EX895_003821"/>
<dbReference type="RefSeq" id="XP_029739129.1">
    <property type="nucleotide sequence ID" value="XM_029884419.1"/>
</dbReference>
<name>A0A4U7KRQ0_9BASI</name>
<evidence type="ECO:0000259" key="2">
    <source>
        <dbReference type="Pfam" id="PF17184"/>
    </source>
</evidence>
<dbReference type="EMBL" id="SRRM01000014">
    <property type="protein sequence ID" value="TKY87144.1"/>
    <property type="molecule type" value="Genomic_DNA"/>
</dbReference>
<feature type="domain" description="Rit1 DUSP-like" evidence="1">
    <location>
        <begin position="420"/>
        <end position="539"/>
    </location>
</feature>
<evidence type="ECO:0000313" key="4">
    <source>
        <dbReference type="Proteomes" id="UP000306050"/>
    </source>
</evidence>
<dbReference type="InterPro" id="IPR029021">
    <property type="entry name" value="Prot-tyrosine_phosphatase-like"/>
</dbReference>
<dbReference type="Gene3D" id="3.90.190.10">
    <property type="entry name" value="Protein tyrosine phosphatase superfamily"/>
    <property type="match status" value="1"/>
</dbReference>
<evidence type="ECO:0008006" key="5">
    <source>
        <dbReference type="Google" id="ProtNLM"/>
    </source>
</evidence>